<accession>A0A0F9ADF5</accession>
<dbReference type="AlphaFoldDB" id="A0A0F9ADF5"/>
<organism evidence="1">
    <name type="scientific">marine sediment metagenome</name>
    <dbReference type="NCBI Taxonomy" id="412755"/>
    <lineage>
        <taxon>unclassified sequences</taxon>
        <taxon>metagenomes</taxon>
        <taxon>ecological metagenomes</taxon>
    </lineage>
</organism>
<evidence type="ECO:0000313" key="1">
    <source>
        <dbReference type="EMBL" id="KKL07435.1"/>
    </source>
</evidence>
<dbReference type="EMBL" id="LAZR01043295">
    <property type="protein sequence ID" value="KKL07435.1"/>
    <property type="molecule type" value="Genomic_DNA"/>
</dbReference>
<gene>
    <name evidence="1" type="ORF">LCGC14_2586080</name>
</gene>
<reference evidence="1" key="1">
    <citation type="journal article" date="2015" name="Nature">
        <title>Complex archaea that bridge the gap between prokaryotes and eukaryotes.</title>
        <authorList>
            <person name="Spang A."/>
            <person name="Saw J.H."/>
            <person name="Jorgensen S.L."/>
            <person name="Zaremba-Niedzwiedzka K."/>
            <person name="Martijn J."/>
            <person name="Lind A.E."/>
            <person name="van Eijk R."/>
            <person name="Schleper C."/>
            <person name="Guy L."/>
            <person name="Ettema T.J."/>
        </authorList>
    </citation>
    <scope>NUCLEOTIDE SEQUENCE</scope>
</reference>
<name>A0A0F9ADF5_9ZZZZ</name>
<protein>
    <submittedName>
        <fullName evidence="1">Uncharacterized protein</fullName>
    </submittedName>
</protein>
<proteinExistence type="predicted"/>
<comment type="caution">
    <text evidence="1">The sequence shown here is derived from an EMBL/GenBank/DDBJ whole genome shotgun (WGS) entry which is preliminary data.</text>
</comment>
<sequence length="67" mass="7833">MSTRRPIEAELNLEMAIIEDQLEQANHPVPNQTILRNLANIQLENNRRRAQRQDALTRKQGWGNLPF</sequence>
<feature type="non-terminal residue" evidence="1">
    <location>
        <position position="67"/>
    </location>
</feature>